<evidence type="ECO:0000313" key="3">
    <source>
        <dbReference type="Proteomes" id="UP000613743"/>
    </source>
</evidence>
<dbReference type="InterPro" id="IPR043714">
    <property type="entry name" value="DUF5655"/>
</dbReference>
<organism evidence="2 3">
    <name type="scientific">Shewanella gelidii</name>
    <dbReference type="NCBI Taxonomy" id="1642821"/>
    <lineage>
        <taxon>Bacteria</taxon>
        <taxon>Pseudomonadati</taxon>
        <taxon>Pseudomonadota</taxon>
        <taxon>Gammaproteobacteria</taxon>
        <taxon>Alteromonadales</taxon>
        <taxon>Shewanellaceae</taxon>
        <taxon>Shewanella</taxon>
    </lineage>
</organism>
<dbReference type="AlphaFoldDB" id="A0A917NDV6"/>
<evidence type="ECO:0000259" key="1">
    <source>
        <dbReference type="Pfam" id="PF18899"/>
    </source>
</evidence>
<protein>
    <recommendedName>
        <fullName evidence="1">DUF5655 domain-containing protein</fullName>
    </recommendedName>
</protein>
<sequence>MATMDKALETQLNNIEQRSGQTLQALSHIVLSSEAQKHGELVKMLKSDHGLGHGDANVVVHYAKKSGAFATDDAESESQAFQRIYVDKKQHLLPIHQQISKALANLGEFETAPKKANISYRRRKQFCLVGPATNTQVELGLNVKQLPDSPRLKALAAGQMCNYKVRIADVSEVDSELITWLQAAYDAAK</sequence>
<name>A0A917NDV6_9GAMM</name>
<proteinExistence type="predicted"/>
<dbReference type="EMBL" id="BMPZ01000011">
    <property type="protein sequence ID" value="GGI91155.1"/>
    <property type="molecule type" value="Genomic_DNA"/>
</dbReference>
<accession>A0A917NDV6</accession>
<reference evidence="2" key="2">
    <citation type="submission" date="2020-09" db="EMBL/GenBank/DDBJ databases">
        <authorList>
            <person name="Sun Q."/>
            <person name="Ohkuma M."/>
        </authorList>
    </citation>
    <scope>NUCLEOTIDE SEQUENCE</scope>
    <source>
        <strain evidence="2">JCM 30804</strain>
    </source>
</reference>
<keyword evidence="3" id="KW-1185">Reference proteome</keyword>
<comment type="caution">
    <text evidence="2">The sequence shown here is derived from an EMBL/GenBank/DDBJ whole genome shotgun (WGS) entry which is preliminary data.</text>
</comment>
<evidence type="ECO:0000313" key="2">
    <source>
        <dbReference type="EMBL" id="GGI91155.1"/>
    </source>
</evidence>
<dbReference type="Pfam" id="PF18899">
    <property type="entry name" value="DUF5655"/>
    <property type="match status" value="1"/>
</dbReference>
<gene>
    <name evidence="2" type="ORF">GCM10009332_30550</name>
</gene>
<reference evidence="2" key="1">
    <citation type="journal article" date="2014" name="Int. J. Syst. Evol. Microbiol.">
        <title>Complete genome sequence of Corynebacterium casei LMG S-19264T (=DSM 44701T), isolated from a smear-ripened cheese.</title>
        <authorList>
            <consortium name="US DOE Joint Genome Institute (JGI-PGF)"/>
            <person name="Walter F."/>
            <person name="Albersmeier A."/>
            <person name="Kalinowski J."/>
            <person name="Ruckert C."/>
        </authorList>
    </citation>
    <scope>NUCLEOTIDE SEQUENCE</scope>
    <source>
        <strain evidence="2">JCM 30804</strain>
    </source>
</reference>
<feature type="domain" description="DUF5655" evidence="1">
    <location>
        <begin position="85"/>
        <end position="186"/>
    </location>
</feature>
<dbReference type="InterPro" id="IPR025629">
    <property type="entry name" value="DUF4287"/>
</dbReference>
<dbReference type="Proteomes" id="UP000613743">
    <property type="component" value="Unassembled WGS sequence"/>
</dbReference>
<dbReference type="Pfam" id="PF14117">
    <property type="entry name" value="DUF4287"/>
    <property type="match status" value="1"/>
</dbReference>